<organism evidence="2">
    <name type="scientific">uncultured Caudovirales phage</name>
    <dbReference type="NCBI Taxonomy" id="2100421"/>
    <lineage>
        <taxon>Viruses</taxon>
        <taxon>Duplodnaviria</taxon>
        <taxon>Heunggongvirae</taxon>
        <taxon>Uroviricota</taxon>
        <taxon>Caudoviricetes</taxon>
        <taxon>Peduoviridae</taxon>
        <taxon>Maltschvirus</taxon>
        <taxon>Maltschvirus maltsch</taxon>
    </lineage>
</organism>
<dbReference type="EMBL" id="LR796779">
    <property type="protein sequence ID" value="CAB4166635.1"/>
    <property type="molecule type" value="Genomic_DNA"/>
</dbReference>
<accession>A0A6J5PTB4</accession>
<reference evidence="2" key="1">
    <citation type="submission" date="2020-05" db="EMBL/GenBank/DDBJ databases">
        <authorList>
            <person name="Chiriac C."/>
            <person name="Salcher M."/>
            <person name="Ghai R."/>
            <person name="Kavagutti S V."/>
        </authorList>
    </citation>
    <scope>NUCLEOTIDE SEQUENCE</scope>
</reference>
<evidence type="ECO:0000313" key="2">
    <source>
        <dbReference type="EMBL" id="CAB4173296.1"/>
    </source>
</evidence>
<evidence type="ECO:0000313" key="3">
    <source>
        <dbReference type="EMBL" id="CAB4178643.1"/>
    </source>
</evidence>
<dbReference type="EMBL" id="LR796891">
    <property type="protein sequence ID" value="CAB4173296.1"/>
    <property type="molecule type" value="Genomic_DNA"/>
</dbReference>
<protein>
    <submittedName>
        <fullName evidence="2">Uncharacterized protein</fullName>
    </submittedName>
</protein>
<gene>
    <name evidence="3" type="ORF">UFOVP1019_44</name>
    <name evidence="4" type="ORF">UFOVP1618_18</name>
    <name evidence="1" type="ORF">UFOVP846_42</name>
    <name evidence="2" type="ORF">UFOVP940_46</name>
</gene>
<name>A0A6J5PTB4_9CAUD</name>
<dbReference type="EMBL" id="LR796969">
    <property type="protein sequence ID" value="CAB4178643.1"/>
    <property type="molecule type" value="Genomic_DNA"/>
</dbReference>
<proteinExistence type="predicted"/>
<dbReference type="EMBL" id="LR797482">
    <property type="protein sequence ID" value="CAB4219471.1"/>
    <property type="molecule type" value="Genomic_DNA"/>
</dbReference>
<evidence type="ECO:0000313" key="4">
    <source>
        <dbReference type="EMBL" id="CAB4219471.1"/>
    </source>
</evidence>
<sequence length="75" mass="8396">MEISVKILKENKDGSAEAFINFDKEGLETLVQWGFVALLTKALDEYAVKSEKSSPVAIGRPKKRIRKLMKDLKGS</sequence>
<evidence type="ECO:0000313" key="1">
    <source>
        <dbReference type="EMBL" id="CAB4166635.1"/>
    </source>
</evidence>